<dbReference type="Proteomes" id="UP000724874">
    <property type="component" value="Unassembled WGS sequence"/>
</dbReference>
<evidence type="ECO:0000256" key="1">
    <source>
        <dbReference type="SAM" id="MobiDB-lite"/>
    </source>
</evidence>
<feature type="region of interest" description="Disordered" evidence="1">
    <location>
        <begin position="314"/>
        <end position="344"/>
    </location>
</feature>
<reference evidence="2" key="1">
    <citation type="submission" date="2020-11" db="EMBL/GenBank/DDBJ databases">
        <authorList>
            <consortium name="DOE Joint Genome Institute"/>
            <person name="Ahrendt S."/>
            <person name="Riley R."/>
            <person name="Andreopoulos W."/>
            <person name="LaButti K."/>
            <person name="Pangilinan J."/>
            <person name="Ruiz-duenas F.J."/>
            <person name="Barrasa J.M."/>
            <person name="Sanchez-Garcia M."/>
            <person name="Camarero S."/>
            <person name="Miyauchi S."/>
            <person name="Serrano A."/>
            <person name="Linde D."/>
            <person name="Babiker R."/>
            <person name="Drula E."/>
            <person name="Ayuso-Fernandez I."/>
            <person name="Pacheco R."/>
            <person name="Padilla G."/>
            <person name="Ferreira P."/>
            <person name="Barriuso J."/>
            <person name="Kellner H."/>
            <person name="Castanera R."/>
            <person name="Alfaro M."/>
            <person name="Ramirez L."/>
            <person name="Pisabarro A.G."/>
            <person name="Kuo A."/>
            <person name="Tritt A."/>
            <person name="Lipzen A."/>
            <person name="He G."/>
            <person name="Yan M."/>
            <person name="Ng V."/>
            <person name="Cullen D."/>
            <person name="Martin F."/>
            <person name="Rosso M.-N."/>
            <person name="Henrissat B."/>
            <person name="Hibbett D."/>
            <person name="Martinez A.T."/>
            <person name="Grigoriev I.V."/>
        </authorList>
    </citation>
    <scope>NUCLEOTIDE SEQUENCE</scope>
    <source>
        <strain evidence="2">AH 44721</strain>
    </source>
</reference>
<protein>
    <submittedName>
        <fullName evidence="2">Uncharacterized protein</fullName>
    </submittedName>
</protein>
<feature type="compositionally biased region" description="Polar residues" evidence="1">
    <location>
        <begin position="314"/>
        <end position="328"/>
    </location>
</feature>
<proteinExistence type="predicted"/>
<evidence type="ECO:0000313" key="2">
    <source>
        <dbReference type="EMBL" id="KAF8867557.1"/>
    </source>
</evidence>
<name>A0A9P5TFE7_GYMJU</name>
<sequence length="399" mass="41795">MPTPPTSSKPPTSTHRAQDLARFSSTYFSTYLSTQPINIHFTFTLTSTITSGPSIPLLAQSTSIPLTPTHSQSSPSFSASPSIIHASIPTLQPDSWTAEHMNQQSIPSVNLADAVSHGGAEAPVDIDMDAISKDGDIMLEDMGAFINGPNMVCTSTGVTDMPSSPLSFSPPLCSVSLLPPLYPSQPSSSTIGAHGDANSAWNTSGDFAPHGGVDTPVDMGVGVMLNGTLVDMDACIVLNGGAGVVLPGGAGVWVDVDGVDNHTPYREVIFGDGARVHALTTDVMDLSHSSATLEDFGSPPVPLASHKLSYFVPSSSPSTDPLPQTSAHSSPLLSPSLHDQISPPPAYDLHNNPQFCEPPPLICSYPVPPSNSRSIQILLLLDCPLPPHLTHILLLARSH</sequence>
<accession>A0A9P5TFE7</accession>
<dbReference type="AlphaFoldDB" id="A0A9P5TFE7"/>
<organism evidence="2 3">
    <name type="scientific">Gymnopilus junonius</name>
    <name type="common">Spectacular rustgill mushroom</name>
    <name type="synonym">Gymnopilus spectabilis subsp. junonius</name>
    <dbReference type="NCBI Taxonomy" id="109634"/>
    <lineage>
        <taxon>Eukaryota</taxon>
        <taxon>Fungi</taxon>
        <taxon>Dikarya</taxon>
        <taxon>Basidiomycota</taxon>
        <taxon>Agaricomycotina</taxon>
        <taxon>Agaricomycetes</taxon>
        <taxon>Agaricomycetidae</taxon>
        <taxon>Agaricales</taxon>
        <taxon>Agaricineae</taxon>
        <taxon>Hymenogastraceae</taxon>
        <taxon>Gymnopilus</taxon>
    </lineage>
</organism>
<keyword evidence="3" id="KW-1185">Reference proteome</keyword>
<gene>
    <name evidence="2" type="ORF">CPB84DRAFT_1859285</name>
</gene>
<comment type="caution">
    <text evidence="2">The sequence shown here is derived from an EMBL/GenBank/DDBJ whole genome shotgun (WGS) entry which is preliminary data.</text>
</comment>
<dbReference type="EMBL" id="JADNYJ010001042">
    <property type="protein sequence ID" value="KAF8867557.1"/>
    <property type="molecule type" value="Genomic_DNA"/>
</dbReference>
<evidence type="ECO:0000313" key="3">
    <source>
        <dbReference type="Proteomes" id="UP000724874"/>
    </source>
</evidence>